<keyword evidence="3" id="KW-1185">Reference proteome</keyword>
<name>A0A9P0CPG4_9CUCU</name>
<organism evidence="2 3">
    <name type="scientific">Psylliodes chrysocephalus</name>
    <dbReference type="NCBI Taxonomy" id="3402493"/>
    <lineage>
        <taxon>Eukaryota</taxon>
        <taxon>Metazoa</taxon>
        <taxon>Ecdysozoa</taxon>
        <taxon>Arthropoda</taxon>
        <taxon>Hexapoda</taxon>
        <taxon>Insecta</taxon>
        <taxon>Pterygota</taxon>
        <taxon>Neoptera</taxon>
        <taxon>Endopterygota</taxon>
        <taxon>Coleoptera</taxon>
        <taxon>Polyphaga</taxon>
        <taxon>Cucujiformia</taxon>
        <taxon>Chrysomeloidea</taxon>
        <taxon>Chrysomelidae</taxon>
        <taxon>Galerucinae</taxon>
        <taxon>Alticini</taxon>
        <taxon>Psylliodes</taxon>
    </lineage>
</organism>
<protein>
    <submittedName>
        <fullName evidence="2">Uncharacterized protein</fullName>
    </submittedName>
</protein>
<reference evidence="2" key="1">
    <citation type="submission" date="2022-01" db="EMBL/GenBank/DDBJ databases">
        <authorList>
            <person name="King R."/>
        </authorList>
    </citation>
    <scope>NUCLEOTIDE SEQUENCE</scope>
</reference>
<evidence type="ECO:0000313" key="2">
    <source>
        <dbReference type="EMBL" id="CAH1101786.1"/>
    </source>
</evidence>
<keyword evidence="1" id="KW-0732">Signal</keyword>
<dbReference type="OrthoDB" id="6714092at2759"/>
<gene>
    <name evidence="2" type="ORF">PSYICH_LOCUS3412</name>
</gene>
<evidence type="ECO:0000256" key="1">
    <source>
        <dbReference type="SAM" id="SignalP"/>
    </source>
</evidence>
<dbReference type="EMBL" id="OV651824">
    <property type="protein sequence ID" value="CAH1101786.1"/>
    <property type="molecule type" value="Genomic_DNA"/>
</dbReference>
<sequence length="239" mass="25993">MAGLKIAFLIIGAFLLATQVESKPVNDILIVKILKEIIKVVDNVVNQVLAGAETIVAIIDGNYVELENKLVDITRNVVTQNLDRFNKVLNEISKHGSADEQKLIACFTSEESDVADIPANFVKSISSCVEDDTSTLLSDLMPLIKDLYRTANKTSTIVGDLVYCDGNGVFDLLCVAQVLDDITAAIVKDIPVIVSDLVPIRHDSQDLHETVVKCLKSSVLDMLAQLEKVGSSINSCYES</sequence>
<feature type="signal peptide" evidence="1">
    <location>
        <begin position="1"/>
        <end position="22"/>
    </location>
</feature>
<dbReference type="AlphaFoldDB" id="A0A9P0CPG4"/>
<dbReference type="Proteomes" id="UP001153636">
    <property type="component" value="Chromosome 12"/>
</dbReference>
<accession>A0A9P0CPG4</accession>
<evidence type="ECO:0000313" key="3">
    <source>
        <dbReference type="Proteomes" id="UP001153636"/>
    </source>
</evidence>
<feature type="chain" id="PRO_5040341854" evidence="1">
    <location>
        <begin position="23"/>
        <end position="239"/>
    </location>
</feature>
<proteinExistence type="predicted"/>